<organism evidence="1 2">
    <name type="scientific">Paramecium sonneborni</name>
    <dbReference type="NCBI Taxonomy" id="65129"/>
    <lineage>
        <taxon>Eukaryota</taxon>
        <taxon>Sar</taxon>
        <taxon>Alveolata</taxon>
        <taxon>Ciliophora</taxon>
        <taxon>Intramacronucleata</taxon>
        <taxon>Oligohymenophorea</taxon>
        <taxon>Peniculida</taxon>
        <taxon>Parameciidae</taxon>
        <taxon>Paramecium</taxon>
    </lineage>
</organism>
<comment type="caution">
    <text evidence="1">The sequence shown here is derived from an EMBL/GenBank/DDBJ whole genome shotgun (WGS) entry which is preliminary data.</text>
</comment>
<dbReference type="PANTHER" id="PTHR19920">
    <property type="entry name" value="WD40 PROTEIN CIAO1"/>
    <property type="match status" value="1"/>
</dbReference>
<gene>
    <name evidence="1" type="ORF">PSON_ATCC_30995.1.T1420137</name>
</gene>
<dbReference type="SMART" id="SM00320">
    <property type="entry name" value="WD40"/>
    <property type="match status" value="2"/>
</dbReference>
<proteinExistence type="predicted"/>
<dbReference type="GO" id="GO:0016226">
    <property type="term" value="P:iron-sulfur cluster assembly"/>
    <property type="evidence" value="ECO:0007669"/>
    <property type="project" value="TreeGrafter"/>
</dbReference>
<dbReference type="GO" id="GO:0097361">
    <property type="term" value="C:cytosolic [4Fe-4S] assembly targeting complex"/>
    <property type="evidence" value="ECO:0007669"/>
    <property type="project" value="TreeGrafter"/>
</dbReference>
<evidence type="ECO:0000313" key="2">
    <source>
        <dbReference type="Proteomes" id="UP000692954"/>
    </source>
</evidence>
<accession>A0A8S1R6V2</accession>
<name>A0A8S1R6V2_9CILI</name>
<dbReference type="AlphaFoldDB" id="A0A8S1R6V2"/>
<dbReference type="EMBL" id="CAJJDN010000142">
    <property type="protein sequence ID" value="CAD8123123.1"/>
    <property type="molecule type" value="Genomic_DNA"/>
</dbReference>
<sequence length="236" mass="27905">MTILQKQNQLISTSQEGQIHIWTMTPIAKPIIIKKFDAPSSYVSCLIYNESLDLIITGSNNNIHFWKNPMRWLLVQSINEHEGAIWALSINQNENKLISCDWDRMIIITGRKIVLQKVFVEFYGYRPCFIDDDYFMYQLNKGTIILFQILDNGNEIQNVKEIELTQRQKECNAFFRCDTIIILKLRGQEQIQIVQFIYFDSFNVFEKMNDDSKLLATWDESSKKIQIRKLVNYQQE</sequence>
<protein>
    <submittedName>
        <fullName evidence="1">Uncharacterized protein</fullName>
    </submittedName>
</protein>
<evidence type="ECO:0000313" key="1">
    <source>
        <dbReference type="EMBL" id="CAD8123123.1"/>
    </source>
</evidence>
<dbReference type="InterPro" id="IPR001680">
    <property type="entry name" value="WD40_rpt"/>
</dbReference>
<reference evidence="1" key="1">
    <citation type="submission" date="2021-01" db="EMBL/GenBank/DDBJ databases">
        <authorList>
            <consortium name="Genoscope - CEA"/>
            <person name="William W."/>
        </authorList>
    </citation>
    <scope>NUCLEOTIDE SEQUENCE</scope>
</reference>
<dbReference type="Proteomes" id="UP000692954">
    <property type="component" value="Unassembled WGS sequence"/>
</dbReference>
<dbReference type="PANTHER" id="PTHR19920:SF0">
    <property type="entry name" value="CYTOSOLIC IRON-SULFUR PROTEIN ASSEMBLY PROTEIN CIAO1-RELATED"/>
    <property type="match status" value="1"/>
</dbReference>
<keyword evidence="2" id="KW-1185">Reference proteome</keyword>
<dbReference type="OrthoDB" id="338631at2759"/>
<dbReference type="Pfam" id="PF00400">
    <property type="entry name" value="WD40"/>
    <property type="match status" value="2"/>
</dbReference>